<dbReference type="HOGENOM" id="CLU_102164_0_0_6"/>
<feature type="compositionally biased region" description="Low complexity" evidence="1">
    <location>
        <begin position="164"/>
        <end position="176"/>
    </location>
</feature>
<name>I3CBG5_9GAMM</name>
<dbReference type="InterPro" id="IPR021735">
    <property type="entry name" value="DUF3306"/>
</dbReference>
<gene>
    <name evidence="2" type="ORF">BegalDRAFT_0031</name>
</gene>
<feature type="region of interest" description="Disordered" evidence="1">
    <location>
        <begin position="154"/>
        <end position="198"/>
    </location>
</feature>
<dbReference type="AlphaFoldDB" id="I3CBG5"/>
<dbReference type="Proteomes" id="UP000005744">
    <property type="component" value="Unassembled WGS sequence"/>
</dbReference>
<keyword evidence="3" id="KW-1185">Reference proteome</keyword>
<sequence>MMMDKKHAPTQDNFIQRWSRRKHAQVQQASSFPPDEVSPASPPAPTADIANQTKAFPTDMETLTDADMPALDNLDEHSDYQQFFAKKVSQELRTLALRKLFHHPRFNDMDGLDIYHEDYTQFEPLGDVIPHEIRSLLTQKANVLKENTQELISNPTNNIKDAIQTPKTVPQSTTTTGSEEPSIDTPQTNVSSAIPKAG</sequence>
<dbReference type="eggNOG" id="ENOG5032ZGA">
    <property type="taxonomic scope" value="Bacteria"/>
</dbReference>
<protein>
    <recommendedName>
        <fullName evidence="4">DUF3306 domain-containing protein</fullName>
    </recommendedName>
</protein>
<organism evidence="2 3">
    <name type="scientific">Beggiatoa alba B18LD</name>
    <dbReference type="NCBI Taxonomy" id="395493"/>
    <lineage>
        <taxon>Bacteria</taxon>
        <taxon>Pseudomonadati</taxon>
        <taxon>Pseudomonadota</taxon>
        <taxon>Gammaproteobacteria</taxon>
        <taxon>Thiotrichales</taxon>
        <taxon>Thiotrichaceae</taxon>
        <taxon>Beggiatoa</taxon>
    </lineage>
</organism>
<reference evidence="2 3" key="1">
    <citation type="submission" date="2011-11" db="EMBL/GenBank/DDBJ databases">
        <title>Improved High-Quality Draft sequence of Beggiatoa alba B18lD.</title>
        <authorList>
            <consortium name="US DOE Joint Genome Institute"/>
            <person name="Lucas S."/>
            <person name="Han J."/>
            <person name="Lapidus A."/>
            <person name="Cheng J.-F."/>
            <person name="Goodwin L."/>
            <person name="Pitluck S."/>
            <person name="Peters L."/>
            <person name="Mikhailova N."/>
            <person name="Held B."/>
            <person name="Detter J.C."/>
            <person name="Han C."/>
            <person name="Tapia R."/>
            <person name="Land M."/>
            <person name="Hauser L."/>
            <person name="Kyrpides N."/>
            <person name="Ivanova N."/>
            <person name="Pagani I."/>
            <person name="Samuel K."/>
            <person name="Teske A."/>
            <person name="Mueller J."/>
            <person name="Woyke T."/>
        </authorList>
    </citation>
    <scope>NUCLEOTIDE SEQUENCE [LARGE SCALE GENOMIC DNA]</scope>
    <source>
        <strain evidence="2 3">B18LD</strain>
    </source>
</reference>
<dbReference type="Pfam" id="PF11748">
    <property type="entry name" value="DUF3306"/>
    <property type="match status" value="1"/>
</dbReference>
<dbReference type="EMBL" id="JH600070">
    <property type="protein sequence ID" value="EIJ40958.1"/>
    <property type="molecule type" value="Genomic_DNA"/>
</dbReference>
<proteinExistence type="predicted"/>
<accession>I3CBG5</accession>
<feature type="region of interest" description="Disordered" evidence="1">
    <location>
        <begin position="1"/>
        <end position="50"/>
    </location>
</feature>
<dbReference type="RefSeq" id="WP_002682463.1">
    <property type="nucleotide sequence ID" value="NZ_JH600070.1"/>
</dbReference>
<evidence type="ECO:0000313" key="2">
    <source>
        <dbReference type="EMBL" id="EIJ40958.1"/>
    </source>
</evidence>
<dbReference type="OrthoDB" id="5609487at2"/>
<evidence type="ECO:0000313" key="3">
    <source>
        <dbReference type="Proteomes" id="UP000005744"/>
    </source>
</evidence>
<evidence type="ECO:0000256" key="1">
    <source>
        <dbReference type="SAM" id="MobiDB-lite"/>
    </source>
</evidence>
<evidence type="ECO:0008006" key="4">
    <source>
        <dbReference type="Google" id="ProtNLM"/>
    </source>
</evidence>
<dbReference type="STRING" id="395493.BegalDRAFT_0031"/>